<feature type="region of interest" description="Disordered" evidence="1">
    <location>
        <begin position="27"/>
        <end position="57"/>
    </location>
</feature>
<dbReference type="Pfam" id="PF12079">
    <property type="entry name" value="DUF3558"/>
    <property type="match status" value="1"/>
</dbReference>
<evidence type="ECO:0000313" key="2">
    <source>
        <dbReference type="EMBL" id="TDZ82129.1"/>
    </source>
</evidence>
<evidence type="ECO:0008006" key="4">
    <source>
        <dbReference type="Google" id="ProtNLM"/>
    </source>
</evidence>
<feature type="compositionally biased region" description="Low complexity" evidence="1">
    <location>
        <begin position="32"/>
        <end position="57"/>
    </location>
</feature>
<reference evidence="2 3" key="1">
    <citation type="journal article" date="2019" name="Sci. Rep.">
        <title>Extended insight into the Mycobacterium chelonae-abscessus complex through whole genome sequencing of Mycobacterium salmoniphilum outbreak and Mycobacterium salmoniphilum-like strains.</title>
        <authorList>
            <person name="Behra P.R.K."/>
            <person name="Das S."/>
            <person name="Pettersson B.M.F."/>
            <person name="Shirreff L."/>
            <person name="DuCote T."/>
            <person name="Jacobsson K.G."/>
            <person name="Ennis D.G."/>
            <person name="Kirsebom L.A."/>
        </authorList>
    </citation>
    <scope>NUCLEOTIDE SEQUENCE [LARGE SCALE GENOMIC DNA]</scope>
    <source>
        <strain evidence="2 3">DE 4585</strain>
    </source>
</reference>
<sequence length="198" mass="20876" precursor="true">MGSVGCAAVVVAVMLVTGCTHDGIQGVSTAGSSSTSPVLPSSSSGAPSATATTKTTVSDPVKGTTFDACSVITDADVAPWWGVKPAKRDAHKTAFGQNVRGCIWDGPRWGIKIYAVNTPISVLEQPNGRFDRQEPVQVGSRMGWLLHDKNWIGCAIGIPSQQGVAAVQVDLNLEETQQHLDQCPLALRIMTQIEPKIP</sequence>
<accession>A0A4R8S2L5</accession>
<organism evidence="2 3">
    <name type="scientific">Mycobacteroides salmoniphilum</name>
    <dbReference type="NCBI Taxonomy" id="404941"/>
    <lineage>
        <taxon>Bacteria</taxon>
        <taxon>Bacillati</taxon>
        <taxon>Actinomycetota</taxon>
        <taxon>Actinomycetes</taxon>
        <taxon>Mycobacteriales</taxon>
        <taxon>Mycobacteriaceae</taxon>
        <taxon>Mycobacteroides</taxon>
    </lineage>
</organism>
<dbReference type="Proteomes" id="UP000295117">
    <property type="component" value="Unassembled WGS sequence"/>
</dbReference>
<dbReference type="InterPro" id="IPR024520">
    <property type="entry name" value="DUF3558"/>
</dbReference>
<dbReference type="AlphaFoldDB" id="A0A4R8S2L5"/>
<evidence type="ECO:0000256" key="1">
    <source>
        <dbReference type="SAM" id="MobiDB-lite"/>
    </source>
</evidence>
<name>A0A4R8S2L5_9MYCO</name>
<proteinExistence type="predicted"/>
<protein>
    <recommendedName>
        <fullName evidence="4">DUF3558 domain-containing protein</fullName>
    </recommendedName>
</protein>
<gene>
    <name evidence="2" type="ORF">DE4585_02661</name>
</gene>
<evidence type="ECO:0000313" key="3">
    <source>
        <dbReference type="Proteomes" id="UP000295117"/>
    </source>
</evidence>
<comment type="caution">
    <text evidence="2">The sequence shown here is derived from an EMBL/GenBank/DDBJ whole genome shotgun (WGS) entry which is preliminary data.</text>
</comment>
<dbReference type="EMBL" id="PECH01000007">
    <property type="protein sequence ID" value="TDZ82129.1"/>
    <property type="molecule type" value="Genomic_DNA"/>
</dbReference>